<keyword evidence="3" id="KW-1003">Cell membrane</keyword>
<dbReference type="InterPro" id="IPR000045">
    <property type="entry name" value="Prepilin_IV_endopep_pep"/>
</dbReference>
<dbReference type="Proteomes" id="UP000092695">
    <property type="component" value="Chromosome"/>
</dbReference>
<evidence type="ECO:0000256" key="19">
    <source>
        <dbReference type="SAM" id="Phobius"/>
    </source>
</evidence>
<keyword evidence="11 19" id="KW-1133">Transmembrane helix</keyword>
<evidence type="ECO:0000259" key="20">
    <source>
        <dbReference type="Pfam" id="PF01478"/>
    </source>
</evidence>
<keyword evidence="7 18" id="KW-0808">Transferase</keyword>
<sequence length="294" mass="32105">MIEILSAHPAVFLLVCVLFALLIGSFLNVVIYRVPVMMQREWRSQCQELLAEPADDLPEGRFDLVVPRSRCPSCGIQITALQNIPVVSYLLLRGKCGHCQARISARYPAIEVLTAVLTGLTAWRFGFGWEAAAAIGLTWVLIAITFIDFDHQIIPDSMSLPLLWAGLSLSLFNPMPAAEVLFIAPKTAIVGALAGYLSLWSVYHLFKLVTGKEGMGYGDFKLLAALGAWLGWQELPVIIILSALVGAIVGIALMAVRGRDRNVPMPFGPFLAAAGWLAMLYGPQIRSWWIGAVT</sequence>
<keyword evidence="6 18" id="KW-0645">Protease</keyword>
<evidence type="ECO:0000256" key="11">
    <source>
        <dbReference type="ARBA" id="ARBA00022989"/>
    </source>
</evidence>
<keyword evidence="12 19" id="KW-0472">Membrane</keyword>
<evidence type="ECO:0000256" key="14">
    <source>
        <dbReference type="ARBA" id="ARBA00050401"/>
    </source>
</evidence>
<evidence type="ECO:0000256" key="7">
    <source>
        <dbReference type="ARBA" id="ARBA00022679"/>
    </source>
</evidence>
<evidence type="ECO:0000256" key="17">
    <source>
        <dbReference type="RuleBase" id="RU003793"/>
    </source>
</evidence>
<feature type="transmembrane region" description="Helical" evidence="19">
    <location>
        <begin position="263"/>
        <end position="281"/>
    </location>
</feature>
<dbReference type="EC" id="2.1.1.-" evidence="18"/>
<evidence type="ECO:0000256" key="9">
    <source>
        <dbReference type="ARBA" id="ARBA00022692"/>
    </source>
</evidence>
<feature type="transmembrane region" description="Helical" evidence="19">
    <location>
        <begin position="161"/>
        <end position="182"/>
    </location>
</feature>
<name>A0A193LIA7_9GAMM</name>
<dbReference type="Gene3D" id="1.20.120.1220">
    <property type="match status" value="1"/>
</dbReference>
<dbReference type="Pfam" id="PF06750">
    <property type="entry name" value="A24_N_bact"/>
    <property type="match status" value="1"/>
</dbReference>
<dbReference type="InterPro" id="IPR014032">
    <property type="entry name" value="Peptidase_A24A_bac"/>
</dbReference>
<dbReference type="GO" id="GO:0032259">
    <property type="term" value="P:methylation"/>
    <property type="evidence" value="ECO:0007669"/>
    <property type="project" value="UniProtKB-KW"/>
</dbReference>
<evidence type="ECO:0000256" key="5">
    <source>
        <dbReference type="ARBA" id="ARBA00022603"/>
    </source>
</evidence>
<proteinExistence type="inferred from homology"/>
<dbReference type="EC" id="3.4.23.43" evidence="15 18"/>
<gene>
    <name evidence="22" type="ORF">BA177_14090</name>
</gene>
<dbReference type="GO" id="GO:0006465">
    <property type="term" value="P:signal peptide processing"/>
    <property type="evidence" value="ECO:0007669"/>
    <property type="project" value="TreeGrafter"/>
</dbReference>
<dbReference type="RefSeq" id="WP_068617245.1">
    <property type="nucleotide sequence ID" value="NZ_CP016268.1"/>
</dbReference>
<protein>
    <recommendedName>
        <fullName evidence="16 18">Prepilin leader peptidase/N-methyltransferase</fullName>
        <ecNumber evidence="18">2.1.1.-</ecNumber>
        <ecNumber evidence="15 18">3.4.23.43</ecNumber>
    </recommendedName>
</protein>
<keyword evidence="9 18" id="KW-0812">Transmembrane</keyword>
<dbReference type="AlphaFoldDB" id="A0A193LIA7"/>
<evidence type="ECO:0000256" key="3">
    <source>
        <dbReference type="ARBA" id="ARBA00022475"/>
    </source>
</evidence>
<feature type="transmembrane region" description="Helical" evidence="19">
    <location>
        <begin position="238"/>
        <end position="256"/>
    </location>
</feature>
<dbReference type="Pfam" id="PF01478">
    <property type="entry name" value="Peptidase_A24"/>
    <property type="match status" value="1"/>
</dbReference>
<feature type="domain" description="Prepilin type IV endopeptidase peptidase" evidence="20">
    <location>
        <begin position="137"/>
        <end position="251"/>
    </location>
</feature>
<keyword evidence="13 18" id="KW-0511">Multifunctional enzyme</keyword>
<comment type="function">
    <text evidence="18">Plays an essential role in type IV pili and type II pseudopili formation by proteolytically removing the leader sequence from substrate proteins and subsequently monomethylating the alpha-amino group of the newly exposed N-terminal phenylalanine.</text>
</comment>
<dbReference type="OrthoDB" id="9789291at2"/>
<evidence type="ECO:0000313" key="23">
    <source>
        <dbReference type="Proteomes" id="UP000092695"/>
    </source>
</evidence>
<dbReference type="InterPro" id="IPR050882">
    <property type="entry name" value="Prepilin_peptidase/N-MTase"/>
</dbReference>
<evidence type="ECO:0000256" key="12">
    <source>
        <dbReference type="ARBA" id="ARBA00023136"/>
    </source>
</evidence>
<keyword evidence="23" id="KW-1185">Reference proteome</keyword>
<dbReference type="STRING" id="1548547.BA177_14090"/>
<keyword evidence="5 18" id="KW-0489">Methyltransferase</keyword>
<feature type="transmembrane region" description="Helical" evidence="19">
    <location>
        <begin position="188"/>
        <end position="206"/>
    </location>
</feature>
<evidence type="ECO:0000256" key="10">
    <source>
        <dbReference type="ARBA" id="ARBA00022801"/>
    </source>
</evidence>
<evidence type="ECO:0000256" key="15">
    <source>
        <dbReference type="ARBA" id="ARBA00067082"/>
    </source>
</evidence>
<dbReference type="EMBL" id="CP016268">
    <property type="protein sequence ID" value="ANO52173.1"/>
    <property type="molecule type" value="Genomic_DNA"/>
</dbReference>
<feature type="transmembrane region" description="Helical" evidence="19">
    <location>
        <begin position="12"/>
        <end position="34"/>
    </location>
</feature>
<dbReference type="InterPro" id="IPR010627">
    <property type="entry name" value="Prepilin_pept_A24_N"/>
</dbReference>
<evidence type="ECO:0000313" key="22">
    <source>
        <dbReference type="EMBL" id="ANO52173.1"/>
    </source>
</evidence>
<keyword evidence="4" id="KW-0997">Cell inner membrane</keyword>
<evidence type="ECO:0000256" key="1">
    <source>
        <dbReference type="ARBA" id="ARBA00004429"/>
    </source>
</evidence>
<dbReference type="PANTHER" id="PTHR30487:SF0">
    <property type="entry name" value="PREPILIN LEADER PEPTIDASE_N-METHYLTRANSFERASE-RELATED"/>
    <property type="match status" value="1"/>
</dbReference>
<dbReference type="FunFam" id="1.20.120.1220:FF:000001">
    <property type="entry name" value="Type 4 prepilin-like proteins leader peptide-processing enzyme"/>
    <property type="match status" value="1"/>
</dbReference>
<comment type="catalytic activity">
    <reaction evidence="14 18">
        <text>Typically cleaves a -Gly-|-Phe- bond to release an N-terminal, basic peptide of 5-8 residues from type IV prepilin, and then N-methylates the new N-terminal amino group, the methyl donor being S-adenosyl-L-methionine.</text>
        <dbReference type="EC" id="3.4.23.43"/>
    </reaction>
</comment>
<evidence type="ECO:0000256" key="16">
    <source>
        <dbReference type="ARBA" id="ARBA00071870"/>
    </source>
</evidence>
<dbReference type="KEGG" id="woc:BA177_14090"/>
<evidence type="ECO:0000256" key="4">
    <source>
        <dbReference type="ARBA" id="ARBA00022519"/>
    </source>
</evidence>
<evidence type="ECO:0000256" key="8">
    <source>
        <dbReference type="ARBA" id="ARBA00022691"/>
    </source>
</evidence>
<evidence type="ECO:0000256" key="6">
    <source>
        <dbReference type="ARBA" id="ARBA00022670"/>
    </source>
</evidence>
<feature type="transmembrane region" description="Helical" evidence="19">
    <location>
        <begin position="131"/>
        <end position="149"/>
    </location>
</feature>
<comment type="subcellular location">
    <subcellularLocation>
        <location evidence="1">Cell inner membrane</location>
        <topology evidence="1">Multi-pass membrane protein</topology>
    </subcellularLocation>
    <subcellularLocation>
        <location evidence="18">Cell membrane</location>
        <topology evidence="18">Multi-pass membrane protein</topology>
    </subcellularLocation>
</comment>
<evidence type="ECO:0000256" key="13">
    <source>
        <dbReference type="ARBA" id="ARBA00023268"/>
    </source>
</evidence>
<evidence type="ECO:0000259" key="21">
    <source>
        <dbReference type="Pfam" id="PF06750"/>
    </source>
</evidence>
<dbReference type="GO" id="GO:0008168">
    <property type="term" value="F:methyltransferase activity"/>
    <property type="evidence" value="ECO:0007669"/>
    <property type="project" value="UniProtKB-KW"/>
</dbReference>
<dbReference type="PANTHER" id="PTHR30487">
    <property type="entry name" value="TYPE 4 PREPILIN-LIKE PROTEINS LEADER PEPTIDE-PROCESSING ENZYME"/>
    <property type="match status" value="1"/>
</dbReference>
<keyword evidence="8" id="KW-0949">S-adenosyl-L-methionine</keyword>
<keyword evidence="10 18" id="KW-0378">Hydrolase</keyword>
<evidence type="ECO:0000256" key="18">
    <source>
        <dbReference type="RuleBase" id="RU003794"/>
    </source>
</evidence>
<accession>A0A193LIA7</accession>
<comment type="similarity">
    <text evidence="2 17">Belongs to the peptidase A24 family.</text>
</comment>
<dbReference type="GO" id="GO:0005886">
    <property type="term" value="C:plasma membrane"/>
    <property type="evidence" value="ECO:0007669"/>
    <property type="project" value="UniProtKB-SubCell"/>
</dbReference>
<dbReference type="PRINTS" id="PR00864">
    <property type="entry name" value="PREPILNPTASE"/>
</dbReference>
<reference evidence="22 23" key="1">
    <citation type="submission" date="2016-06" db="EMBL/GenBank/DDBJ databases">
        <title>Complete genome sequence of a deep-branching marine Gamma Proteobacterium Woeseia oceani type strain XK5.</title>
        <authorList>
            <person name="Mu D."/>
            <person name="Du Z."/>
        </authorList>
    </citation>
    <scope>NUCLEOTIDE SEQUENCE [LARGE SCALE GENOMIC DNA]</scope>
    <source>
        <strain evidence="22 23">XK5</strain>
    </source>
</reference>
<evidence type="ECO:0000256" key="2">
    <source>
        <dbReference type="ARBA" id="ARBA00005801"/>
    </source>
</evidence>
<dbReference type="GO" id="GO:0004190">
    <property type="term" value="F:aspartic-type endopeptidase activity"/>
    <property type="evidence" value="ECO:0007669"/>
    <property type="project" value="UniProtKB-EC"/>
</dbReference>
<organism evidence="22 23">
    <name type="scientific">Woeseia oceani</name>
    <dbReference type="NCBI Taxonomy" id="1548547"/>
    <lineage>
        <taxon>Bacteria</taxon>
        <taxon>Pseudomonadati</taxon>
        <taxon>Pseudomonadota</taxon>
        <taxon>Gammaproteobacteria</taxon>
        <taxon>Woeseiales</taxon>
        <taxon>Woeseiaceae</taxon>
        <taxon>Woeseia</taxon>
    </lineage>
</organism>
<feature type="domain" description="Prepilin peptidase A24 N-terminal" evidence="21">
    <location>
        <begin position="18"/>
        <end position="125"/>
    </location>
</feature>